<dbReference type="InterPro" id="IPR027796">
    <property type="entry name" value="OTT_1508_deam-like"/>
</dbReference>
<protein>
    <submittedName>
        <fullName evidence="2">Uncharacterized protein</fullName>
    </submittedName>
</protein>
<dbReference type="RefSeq" id="WP_058507399.1">
    <property type="nucleotide sequence ID" value="NZ_CAAAIK010000005.1"/>
</dbReference>
<dbReference type="STRING" id="45073.Lqui_1276"/>
<gene>
    <name evidence="2" type="ORF">Lqui_1276</name>
</gene>
<dbReference type="Pfam" id="PF14441">
    <property type="entry name" value="OTT_1508_deam"/>
    <property type="match status" value="1"/>
</dbReference>
<reference evidence="2 3" key="1">
    <citation type="submission" date="2015-11" db="EMBL/GenBank/DDBJ databases">
        <title>Genomic analysis of 38 Legionella species identifies large and diverse effector repertoires.</title>
        <authorList>
            <person name="Burstein D."/>
            <person name="Amaro F."/>
            <person name="Zusman T."/>
            <person name="Lifshitz Z."/>
            <person name="Cohen O."/>
            <person name="Gilbert J.A."/>
            <person name="Pupko T."/>
            <person name="Shuman H.A."/>
            <person name="Segal G."/>
        </authorList>
    </citation>
    <scope>NUCLEOTIDE SEQUENCE [LARGE SCALE GENOMIC DNA]</scope>
    <source>
        <strain evidence="2 3">CDC#1442-AUS-E</strain>
    </source>
</reference>
<organism evidence="2 3">
    <name type="scientific">Legionella quinlivanii</name>
    <dbReference type="NCBI Taxonomy" id="45073"/>
    <lineage>
        <taxon>Bacteria</taxon>
        <taxon>Pseudomonadati</taxon>
        <taxon>Pseudomonadota</taxon>
        <taxon>Gammaproteobacteria</taxon>
        <taxon>Legionellales</taxon>
        <taxon>Legionellaceae</taxon>
        <taxon>Legionella</taxon>
    </lineage>
</organism>
<comment type="caution">
    <text evidence="2">The sequence shown here is derived from an EMBL/GenBank/DDBJ whole genome shotgun (WGS) entry which is preliminary data.</text>
</comment>
<name>A0A0W0XZR9_9GAMM</name>
<feature type="region of interest" description="Disordered" evidence="1">
    <location>
        <begin position="374"/>
        <end position="413"/>
    </location>
</feature>
<dbReference type="AlphaFoldDB" id="A0A0W0XZR9"/>
<proteinExistence type="predicted"/>
<feature type="compositionally biased region" description="Low complexity" evidence="1">
    <location>
        <begin position="381"/>
        <end position="406"/>
    </location>
</feature>
<evidence type="ECO:0000256" key="1">
    <source>
        <dbReference type="SAM" id="MobiDB-lite"/>
    </source>
</evidence>
<evidence type="ECO:0000313" key="2">
    <source>
        <dbReference type="EMBL" id="KTD49951.1"/>
    </source>
</evidence>
<dbReference type="Proteomes" id="UP000054618">
    <property type="component" value="Unassembled WGS sequence"/>
</dbReference>
<dbReference type="PATRIC" id="fig|45073.5.peg.1347"/>
<dbReference type="OrthoDB" id="5652502at2"/>
<evidence type="ECO:0000313" key="3">
    <source>
        <dbReference type="Proteomes" id="UP000054618"/>
    </source>
</evidence>
<sequence length="452" mass="49373">MRQSQIQELILNSAAKHQPKINISNSKAKGIAHYLTETGVEDNDIVNKIVPAIINQLALTPAATNKFPHANFIDQFIRDNHIAVPPEPQRTSKNAVKAQRRVDSLSRLMAVHDTISPCVAVVLHEGKLVIASNFPRITATDEADTISKFTKIMDRRLHIVQDFIKKMEADFLADSKFEVSDDLDILLTDGESLADEKLNIAFNAKGLALAALAVRALGQEDAGGYATVVPERNKKCESQREHLQKALLKLASSYFLTKYYGIANTGLSIEQAKALTSGNYELLVRSDSIGKGNWHAEQLIVDYLRQNNAIKPEEPVHIGISKLCCQACDSVLSEFKGIEYRGSHGVSFPGVHNMLTGEVHQGLRTGKSTHLCASDSDSEVDLSSSNSSLTSSMDLSSSSSQITEGSESGRGSLKRSVDSFYGCGSTFFMVKKAREEHRLTASCDGITLPIKV</sequence>
<accession>A0A0W0XZR9</accession>
<keyword evidence="3" id="KW-1185">Reference proteome</keyword>
<dbReference type="EMBL" id="LNYS01000008">
    <property type="protein sequence ID" value="KTD49951.1"/>
    <property type="molecule type" value="Genomic_DNA"/>
</dbReference>